<dbReference type="SUPFAM" id="SSF82153">
    <property type="entry name" value="FAS1 domain"/>
    <property type="match status" value="1"/>
</dbReference>
<dbReference type="PROSITE" id="PS50213">
    <property type="entry name" value="FAS1"/>
    <property type="match status" value="1"/>
</dbReference>
<proteinExistence type="inferred from homology"/>
<sequence length="156" mass="16552">MAAFLTLSSILAIAILASSAAASNITEFLSAFPKYSDFNSLLSQTKLANEINSRSMVTVCVLPNDALSAITSKYPLSVVKNILSLHMLLDYFDAAKLHKIPDGSVLSTTLYQTTGNAAGNLVFVNIIDLKGGKVGFGSGAPRSEQAHRRRGGLHPI</sequence>
<feature type="domain" description="FAS1" evidence="9">
    <location>
        <begin position="22"/>
        <end position="156"/>
    </location>
</feature>
<evidence type="ECO:0000256" key="3">
    <source>
        <dbReference type="ARBA" id="ARBA00022475"/>
    </source>
</evidence>
<evidence type="ECO:0000256" key="1">
    <source>
        <dbReference type="ARBA" id="ARBA00004609"/>
    </source>
</evidence>
<comment type="similarity">
    <text evidence="2">Belongs to the fasciclin-like AGP family.</text>
</comment>
<dbReference type="GO" id="GO:0005886">
    <property type="term" value="C:plasma membrane"/>
    <property type="evidence" value="ECO:0007669"/>
    <property type="project" value="UniProtKB-SubCell"/>
</dbReference>
<evidence type="ECO:0000256" key="4">
    <source>
        <dbReference type="ARBA" id="ARBA00022622"/>
    </source>
</evidence>
<comment type="subcellular location">
    <subcellularLocation>
        <location evidence="1">Cell membrane</location>
        <topology evidence="1">Lipid-anchor</topology>
        <topology evidence="1">GPI-anchor</topology>
    </subcellularLocation>
</comment>
<keyword evidence="7" id="KW-0449">Lipoprotein</keyword>
<organism evidence="10 11">
    <name type="scientific">Phtheirospermum japonicum</name>
    <dbReference type="NCBI Taxonomy" id="374723"/>
    <lineage>
        <taxon>Eukaryota</taxon>
        <taxon>Viridiplantae</taxon>
        <taxon>Streptophyta</taxon>
        <taxon>Embryophyta</taxon>
        <taxon>Tracheophyta</taxon>
        <taxon>Spermatophyta</taxon>
        <taxon>Magnoliopsida</taxon>
        <taxon>eudicotyledons</taxon>
        <taxon>Gunneridae</taxon>
        <taxon>Pentapetalae</taxon>
        <taxon>asterids</taxon>
        <taxon>lamiids</taxon>
        <taxon>Lamiales</taxon>
        <taxon>Orobanchaceae</taxon>
        <taxon>Orobanchaceae incertae sedis</taxon>
        <taxon>Phtheirospermum</taxon>
    </lineage>
</organism>
<dbReference type="AlphaFoldDB" id="A0A830AY88"/>
<name>A0A830AY88_9LAMI</name>
<dbReference type="PANTHER" id="PTHR32382">
    <property type="entry name" value="FASCICLIN-LIKE ARABINOGALACTAN PROTEIN"/>
    <property type="match status" value="1"/>
</dbReference>
<feature type="signal peptide" evidence="8">
    <location>
        <begin position="1"/>
        <end position="22"/>
    </location>
</feature>
<dbReference type="Proteomes" id="UP000653305">
    <property type="component" value="Unassembled WGS sequence"/>
</dbReference>
<dbReference type="Pfam" id="PF02469">
    <property type="entry name" value="Fasciclin"/>
    <property type="match status" value="1"/>
</dbReference>
<gene>
    <name evidence="10" type="ORF">PHJA_000086200</name>
</gene>
<dbReference type="InterPro" id="IPR000782">
    <property type="entry name" value="FAS1_domain"/>
</dbReference>
<comment type="caution">
    <text evidence="10">The sequence shown here is derived from an EMBL/GenBank/DDBJ whole genome shotgun (WGS) entry which is preliminary data.</text>
</comment>
<evidence type="ECO:0000256" key="7">
    <source>
        <dbReference type="ARBA" id="ARBA00023288"/>
    </source>
</evidence>
<protein>
    <submittedName>
        <fullName evidence="10">Fasciclin-like arabinogalactan protein 8</fullName>
    </submittedName>
</protein>
<keyword evidence="11" id="KW-1185">Reference proteome</keyword>
<keyword evidence="4" id="KW-0325">Glycoprotein</keyword>
<dbReference type="Gene3D" id="2.30.180.10">
    <property type="entry name" value="FAS1 domain"/>
    <property type="match status" value="1"/>
</dbReference>
<dbReference type="GO" id="GO:0098552">
    <property type="term" value="C:side of membrane"/>
    <property type="evidence" value="ECO:0007669"/>
    <property type="project" value="UniProtKB-KW"/>
</dbReference>
<reference evidence="10" key="1">
    <citation type="submission" date="2020-07" db="EMBL/GenBank/DDBJ databases">
        <title>Ethylene signaling mediates host invasion by parasitic plants.</title>
        <authorList>
            <person name="Yoshida S."/>
        </authorList>
    </citation>
    <scope>NUCLEOTIDE SEQUENCE</scope>
    <source>
        <strain evidence="10">Okayama</strain>
    </source>
</reference>
<evidence type="ECO:0000256" key="6">
    <source>
        <dbReference type="ARBA" id="ARBA00023136"/>
    </source>
</evidence>
<dbReference type="PANTHER" id="PTHR32382:SF5">
    <property type="entry name" value="FASCICLIN-LIKE ARABINOGALACTAN PROTEIN 8"/>
    <property type="match status" value="1"/>
</dbReference>
<feature type="chain" id="PRO_5032872901" evidence="8">
    <location>
        <begin position="23"/>
        <end position="156"/>
    </location>
</feature>
<dbReference type="InterPro" id="IPR033254">
    <property type="entry name" value="Plant_FLA"/>
</dbReference>
<dbReference type="EMBL" id="BMAC01000008">
    <property type="protein sequence ID" value="GFP79427.1"/>
    <property type="molecule type" value="Genomic_DNA"/>
</dbReference>
<evidence type="ECO:0000256" key="2">
    <source>
        <dbReference type="ARBA" id="ARBA00007843"/>
    </source>
</evidence>
<evidence type="ECO:0000313" key="11">
    <source>
        <dbReference type="Proteomes" id="UP000653305"/>
    </source>
</evidence>
<keyword evidence="5 8" id="KW-0732">Signal</keyword>
<evidence type="ECO:0000259" key="9">
    <source>
        <dbReference type="PROSITE" id="PS50213"/>
    </source>
</evidence>
<evidence type="ECO:0000313" key="10">
    <source>
        <dbReference type="EMBL" id="GFP79427.1"/>
    </source>
</evidence>
<dbReference type="InterPro" id="IPR036378">
    <property type="entry name" value="FAS1_dom_sf"/>
</dbReference>
<keyword evidence="6" id="KW-0472">Membrane</keyword>
<evidence type="ECO:0000256" key="8">
    <source>
        <dbReference type="SAM" id="SignalP"/>
    </source>
</evidence>
<dbReference type="OrthoDB" id="912763at2759"/>
<accession>A0A830AY88</accession>
<keyword evidence="4" id="KW-0336">GPI-anchor</keyword>
<keyword evidence="3" id="KW-1003">Cell membrane</keyword>
<evidence type="ECO:0000256" key="5">
    <source>
        <dbReference type="ARBA" id="ARBA00022729"/>
    </source>
</evidence>